<dbReference type="GO" id="GO:0006284">
    <property type="term" value="P:base-excision repair"/>
    <property type="evidence" value="ECO:0007669"/>
    <property type="project" value="TreeGrafter"/>
</dbReference>
<feature type="binding site" evidence="7">
    <location>
        <position position="143"/>
    </location>
    <ligand>
        <name>Zn(2+)</name>
        <dbReference type="ChEBI" id="CHEBI:29105"/>
        <label>1</label>
    </ligand>
</feature>
<reference evidence="9 10" key="1">
    <citation type="submission" date="2019-03" db="EMBL/GenBank/DDBJ databases">
        <title>Characterization of a novel Mycoplasma cynos real-time PCR assay.</title>
        <authorList>
            <person name="Tallmadge R.L."/>
            <person name="Mitchell P.K."/>
            <person name="Goodman L."/>
        </authorList>
    </citation>
    <scope>NUCLEOTIDE SEQUENCE [LARGE SCALE GENOMIC DNA]</scope>
    <source>
        <strain evidence="9 10">1642</strain>
    </source>
</reference>
<evidence type="ECO:0000256" key="2">
    <source>
        <dbReference type="ARBA" id="ARBA00022723"/>
    </source>
</evidence>
<dbReference type="PANTHER" id="PTHR21445:SF0">
    <property type="entry name" value="APURINIC-APYRIMIDINIC ENDONUCLEASE"/>
    <property type="match status" value="1"/>
</dbReference>
<feature type="binding site" evidence="7">
    <location>
        <position position="70"/>
    </location>
    <ligand>
        <name>Zn(2+)</name>
        <dbReference type="ChEBI" id="CHEBI:29105"/>
        <label>1</label>
    </ligand>
</feature>
<comment type="catalytic activity">
    <reaction evidence="7">
        <text>Endonucleolytic cleavage to 5'-phosphooligonucleotide end-products.</text>
        <dbReference type="EC" id="3.1.21.2"/>
    </reaction>
</comment>
<keyword evidence="10" id="KW-1185">Reference proteome</keyword>
<feature type="binding site" evidence="7">
    <location>
        <position position="210"/>
    </location>
    <ligand>
        <name>Zn(2+)</name>
        <dbReference type="ChEBI" id="CHEBI:29105"/>
        <label>2</label>
    </ligand>
</feature>
<feature type="binding site" evidence="7">
    <location>
        <position position="108"/>
    </location>
    <ligand>
        <name>Zn(2+)</name>
        <dbReference type="ChEBI" id="CHEBI:29105"/>
        <label>1</label>
    </ligand>
</feature>
<protein>
    <recommendedName>
        <fullName evidence="7">Probable endonuclease 4</fullName>
        <ecNumber evidence="7">3.1.21.2</ecNumber>
    </recommendedName>
    <alternativeName>
        <fullName evidence="7">Endodeoxyribonuclease IV</fullName>
    </alternativeName>
    <alternativeName>
        <fullName evidence="7">Endonuclease IV</fullName>
    </alternativeName>
</protein>
<dbReference type="OrthoDB" id="9805666at2"/>
<keyword evidence="5 7" id="KW-0862">Zinc</keyword>
<evidence type="ECO:0000256" key="1">
    <source>
        <dbReference type="ARBA" id="ARBA00005340"/>
    </source>
</evidence>
<keyword evidence="2 7" id="KW-0479">Metal-binding</keyword>
<comment type="similarity">
    <text evidence="1 7">Belongs to the AP endonuclease 2 family.</text>
</comment>
<dbReference type="NCBIfam" id="NF002196">
    <property type="entry name" value="PRK01060.1-1"/>
    <property type="match status" value="1"/>
</dbReference>
<dbReference type="InterPro" id="IPR018246">
    <property type="entry name" value="AP_endonuc_F2_Zn_BS"/>
</dbReference>
<evidence type="ECO:0000256" key="4">
    <source>
        <dbReference type="ARBA" id="ARBA00022801"/>
    </source>
</evidence>
<comment type="cofactor">
    <cofactor evidence="7">
        <name>Zn(2+)</name>
        <dbReference type="ChEBI" id="CHEBI:29105"/>
    </cofactor>
    <text evidence="7">Binds 3 Zn(2+) ions.</text>
</comment>
<dbReference type="GO" id="GO:0003677">
    <property type="term" value="F:DNA binding"/>
    <property type="evidence" value="ECO:0007669"/>
    <property type="project" value="InterPro"/>
</dbReference>
<dbReference type="GO" id="GO:0008081">
    <property type="term" value="F:phosphoric diester hydrolase activity"/>
    <property type="evidence" value="ECO:0007669"/>
    <property type="project" value="TreeGrafter"/>
</dbReference>
<evidence type="ECO:0000313" key="9">
    <source>
        <dbReference type="EMBL" id="TQC54190.1"/>
    </source>
</evidence>
<keyword evidence="6 7" id="KW-0234">DNA repair</keyword>
<feature type="binding site" evidence="7">
    <location>
        <position position="179"/>
    </location>
    <ligand>
        <name>Zn(2+)</name>
        <dbReference type="ChEBI" id="CHEBI:29105"/>
        <label>3</label>
    </ligand>
</feature>
<evidence type="ECO:0000256" key="5">
    <source>
        <dbReference type="ARBA" id="ARBA00022833"/>
    </source>
</evidence>
<dbReference type="Proteomes" id="UP000320801">
    <property type="component" value="Unassembled WGS sequence"/>
</dbReference>
<dbReference type="GO" id="GO:0008833">
    <property type="term" value="F:deoxyribonuclease IV (phage-T4-induced) activity"/>
    <property type="evidence" value="ECO:0007669"/>
    <property type="project" value="UniProtKB-UniRule"/>
</dbReference>
<accession>A0A507SR08</accession>
<dbReference type="PROSITE" id="PS00731">
    <property type="entry name" value="AP_NUCLEASE_F2_3"/>
    <property type="match status" value="1"/>
</dbReference>
<feature type="binding site" evidence="7">
    <location>
        <position position="223"/>
    </location>
    <ligand>
        <name>Zn(2+)</name>
        <dbReference type="ChEBI" id="CHEBI:29105"/>
        <label>3</label>
    </ligand>
</feature>
<dbReference type="RefSeq" id="WP_141483602.1">
    <property type="nucleotide sequence ID" value="NZ_SMDN01000001.1"/>
</dbReference>
<dbReference type="SMART" id="SM00518">
    <property type="entry name" value="AP2Ec"/>
    <property type="match status" value="1"/>
</dbReference>
<dbReference type="Pfam" id="PF01261">
    <property type="entry name" value="AP_endonuc_2"/>
    <property type="match status" value="1"/>
</dbReference>
<organism evidence="9 10">
    <name type="scientific">Mycoplasmopsis mucosicanis</name>
    <dbReference type="NCBI Taxonomy" id="458208"/>
    <lineage>
        <taxon>Bacteria</taxon>
        <taxon>Bacillati</taxon>
        <taxon>Mycoplasmatota</taxon>
        <taxon>Mycoplasmoidales</taxon>
        <taxon>Metamycoplasmataceae</taxon>
        <taxon>Mycoplasmopsis</taxon>
    </lineage>
</organism>
<name>A0A507SR08_9BACT</name>
<evidence type="ECO:0000256" key="7">
    <source>
        <dbReference type="HAMAP-Rule" id="MF_00152"/>
    </source>
</evidence>
<keyword evidence="7" id="KW-0255">Endonuclease</keyword>
<dbReference type="AlphaFoldDB" id="A0A507SR08"/>
<dbReference type="GO" id="GO:0008270">
    <property type="term" value="F:zinc ion binding"/>
    <property type="evidence" value="ECO:0007669"/>
    <property type="project" value="UniProtKB-UniRule"/>
</dbReference>
<dbReference type="EMBL" id="SMDN01000001">
    <property type="protein sequence ID" value="TQC54190.1"/>
    <property type="molecule type" value="Genomic_DNA"/>
</dbReference>
<evidence type="ECO:0000256" key="6">
    <source>
        <dbReference type="ARBA" id="ARBA00023204"/>
    </source>
</evidence>
<dbReference type="CDD" id="cd00019">
    <property type="entry name" value="AP2Ec"/>
    <property type="match status" value="1"/>
</dbReference>
<dbReference type="InterPro" id="IPR013022">
    <property type="entry name" value="Xyl_isomerase-like_TIM-brl"/>
</dbReference>
<sequence length="279" mass="31700">MIKLGSHVGFNSPDYLLASAKTSIDNGANTMMIYVGAPQNTKRVNVEKYKLEKFNAEYSAVLKNEDIVVHAPYIVNLASPLKGDFAVEFLIEEIKRVDYIGAKYLVLHPGAYTKFTKELAIETLIENLKKIIAKTKNVVICLETMSGKGSEIFSDFATMKYVLDTLNSPRIQLCLDTCHLWDAGYNIKKYAEFKDELNSFGLLKYVKVIHLNDSLNDINSHKDRHANIDKGFIGLETLAKFVFDKDFDNIPIILETPWTDQGPIYKEEIQMLLNYNIKN</sequence>
<dbReference type="PANTHER" id="PTHR21445">
    <property type="entry name" value="ENDONUCLEASE IV ENDODEOXYRIBONUCLEASE IV"/>
    <property type="match status" value="1"/>
</dbReference>
<feature type="domain" description="Xylose isomerase-like TIM barrel" evidence="8">
    <location>
        <begin position="25"/>
        <end position="273"/>
    </location>
</feature>
<evidence type="ECO:0000313" key="10">
    <source>
        <dbReference type="Proteomes" id="UP000320801"/>
    </source>
</evidence>
<feature type="binding site" evidence="7">
    <location>
        <position position="143"/>
    </location>
    <ligand>
        <name>Zn(2+)</name>
        <dbReference type="ChEBI" id="CHEBI:29105"/>
        <label>2</label>
    </ligand>
</feature>
<evidence type="ECO:0000256" key="3">
    <source>
        <dbReference type="ARBA" id="ARBA00022763"/>
    </source>
</evidence>
<dbReference type="InterPro" id="IPR036237">
    <property type="entry name" value="Xyl_isomerase-like_sf"/>
</dbReference>
<dbReference type="SUPFAM" id="SSF51658">
    <property type="entry name" value="Xylose isomerase-like"/>
    <property type="match status" value="1"/>
</dbReference>
<feature type="binding site" evidence="7">
    <location>
        <position position="255"/>
    </location>
    <ligand>
        <name>Zn(2+)</name>
        <dbReference type="ChEBI" id="CHEBI:29105"/>
        <label>2</label>
    </ligand>
</feature>
<dbReference type="Gene3D" id="3.20.20.150">
    <property type="entry name" value="Divalent-metal-dependent TIM barrel enzymes"/>
    <property type="match status" value="1"/>
</dbReference>
<feature type="binding site" evidence="7">
    <location>
        <position position="225"/>
    </location>
    <ligand>
        <name>Zn(2+)</name>
        <dbReference type="ChEBI" id="CHEBI:29105"/>
        <label>3</label>
    </ligand>
</feature>
<dbReference type="HAMAP" id="MF_00152">
    <property type="entry name" value="Nfo"/>
    <property type="match status" value="1"/>
</dbReference>
<dbReference type="NCBIfam" id="TIGR00587">
    <property type="entry name" value="nfo"/>
    <property type="match status" value="1"/>
</dbReference>
<proteinExistence type="inferred from homology"/>
<keyword evidence="7" id="KW-0540">Nuclease</keyword>
<dbReference type="GO" id="GO:0003906">
    <property type="term" value="F:DNA-(apurinic or apyrimidinic site) endonuclease activity"/>
    <property type="evidence" value="ECO:0007669"/>
    <property type="project" value="TreeGrafter"/>
</dbReference>
<dbReference type="PROSITE" id="PS51432">
    <property type="entry name" value="AP_NUCLEASE_F2_4"/>
    <property type="match status" value="1"/>
</dbReference>
<dbReference type="EC" id="3.1.21.2" evidence="7"/>
<feature type="binding site" evidence="7">
    <location>
        <position position="176"/>
    </location>
    <ligand>
        <name>Zn(2+)</name>
        <dbReference type="ChEBI" id="CHEBI:29105"/>
        <label>2</label>
    </ligand>
</feature>
<dbReference type="InterPro" id="IPR001719">
    <property type="entry name" value="AP_endonuc_2"/>
</dbReference>
<keyword evidence="4 7" id="KW-0378">Hydrolase</keyword>
<dbReference type="FunFam" id="3.20.20.150:FF:000001">
    <property type="entry name" value="Probable endonuclease 4"/>
    <property type="match status" value="1"/>
</dbReference>
<comment type="function">
    <text evidence="7">Endonuclease IV plays a role in DNA repair. It cleaves phosphodiester bonds at apurinic or apyrimidinic (AP) sites, generating a 3'-hydroxyl group and a 5'-terminal sugar phosphate.</text>
</comment>
<comment type="caution">
    <text evidence="9">The sequence shown here is derived from an EMBL/GenBank/DDBJ whole genome shotgun (WGS) entry which is preliminary data.</text>
</comment>
<evidence type="ECO:0000259" key="8">
    <source>
        <dbReference type="Pfam" id="PF01261"/>
    </source>
</evidence>
<keyword evidence="3 7" id="KW-0227">DNA damage</keyword>
<gene>
    <name evidence="7" type="primary">nfo</name>
    <name evidence="9" type="ORF">E1I18_00225</name>
</gene>